<evidence type="ECO:0008006" key="3">
    <source>
        <dbReference type="Google" id="ProtNLM"/>
    </source>
</evidence>
<protein>
    <recommendedName>
        <fullName evidence="3">Ribbon-helix-helix protein CopG domain-containing protein</fullName>
    </recommendedName>
</protein>
<gene>
    <name evidence="1" type="ORF">GC101_22220</name>
</gene>
<proteinExistence type="predicted"/>
<organism evidence="1 2">
    <name type="scientific">Paenibacillus phytohabitans</name>
    <dbReference type="NCBI Taxonomy" id="2654978"/>
    <lineage>
        <taxon>Bacteria</taxon>
        <taxon>Bacillati</taxon>
        <taxon>Bacillota</taxon>
        <taxon>Bacilli</taxon>
        <taxon>Bacillales</taxon>
        <taxon>Paenibacillaceae</taxon>
        <taxon>Paenibacillus</taxon>
    </lineage>
</organism>
<keyword evidence="2" id="KW-1185">Reference proteome</keyword>
<sequence>MAAKKMGRPPSVNPKSEQLSVKMDKTTETILDNYCLKHNVKRPAAVREAISRLNEEETRYFWSPEWRQLLEENETTLLKGTEDLQQTLSLLLSLIRSMKTKTGSEDE</sequence>
<evidence type="ECO:0000313" key="2">
    <source>
        <dbReference type="Proteomes" id="UP000596857"/>
    </source>
</evidence>
<dbReference type="EMBL" id="WHOB01000066">
    <property type="protein sequence ID" value="NOU81581.1"/>
    <property type="molecule type" value="Genomic_DNA"/>
</dbReference>
<accession>A0ABX1YL46</accession>
<comment type="caution">
    <text evidence="1">The sequence shown here is derived from an EMBL/GenBank/DDBJ whole genome shotgun (WGS) entry which is preliminary data.</text>
</comment>
<name>A0ABX1YL46_9BACL</name>
<reference evidence="1 2" key="1">
    <citation type="submission" date="2019-10" db="EMBL/GenBank/DDBJ databases">
        <title>Description of Paenibacillus terricola sp. nov.</title>
        <authorList>
            <person name="Carlier A."/>
            <person name="Qi S."/>
        </authorList>
    </citation>
    <scope>NUCLEOTIDE SEQUENCE [LARGE SCALE GENOMIC DNA]</scope>
    <source>
        <strain evidence="1 2">LMG 31459</strain>
    </source>
</reference>
<dbReference type="RefSeq" id="WP_171719022.1">
    <property type="nucleotide sequence ID" value="NZ_WHOB01000066.1"/>
</dbReference>
<dbReference type="Proteomes" id="UP000596857">
    <property type="component" value="Unassembled WGS sequence"/>
</dbReference>
<evidence type="ECO:0000313" key="1">
    <source>
        <dbReference type="EMBL" id="NOU81581.1"/>
    </source>
</evidence>